<evidence type="ECO:0000313" key="3">
    <source>
        <dbReference type="EMBL" id="SFK68559.1"/>
    </source>
</evidence>
<dbReference type="SUPFAM" id="SSF52833">
    <property type="entry name" value="Thioredoxin-like"/>
    <property type="match status" value="1"/>
</dbReference>
<keyword evidence="4" id="KW-1185">Reference proteome</keyword>
<dbReference type="Gene3D" id="1.10.1200.90">
    <property type="entry name" value="DsbA-like domain"/>
    <property type="match status" value="1"/>
</dbReference>
<proteinExistence type="predicted"/>
<organism evidence="3 5">
    <name type="scientific">Salinicoccus halodurans</name>
    <dbReference type="NCBI Taxonomy" id="407035"/>
    <lineage>
        <taxon>Bacteria</taxon>
        <taxon>Bacillati</taxon>
        <taxon>Bacillota</taxon>
        <taxon>Bacilli</taxon>
        <taxon>Bacillales</taxon>
        <taxon>Staphylococcaceae</taxon>
        <taxon>Salinicoccus</taxon>
    </lineage>
</organism>
<protein>
    <submittedName>
        <fullName evidence="3">Thioredoxin</fullName>
    </submittedName>
</protein>
<dbReference type="InterPro" id="IPR012336">
    <property type="entry name" value="Thioredoxin-like_fold"/>
</dbReference>
<sequence>MTEEKLGAMHLGTLDAPVKVEAFVNMACPYSVNFFKAADRVLVPLTDQGMVSYTIKHFDKPKVGLLHGTIANLYLDYSNPEKAYNIMKEMFENQKEWASTDSRFIMKKMEEEYGLEEQSRTMNLSLAITQEAQERGIGGIPTVFINGEPFKFNLKGGPTSIEKELIEAVRG</sequence>
<dbReference type="OrthoDB" id="117402at2"/>
<dbReference type="Gene3D" id="3.40.30.10">
    <property type="entry name" value="Glutaredoxin"/>
    <property type="match status" value="1"/>
</dbReference>
<reference evidence="2 4" key="1">
    <citation type="journal article" date="2015" name="Int. J. Syst. Evol. Microbiol.">
        <title>Complete genome sequence of Salinicoccus halodurans H3B36, isolated from the Qaidam Basin in China.</title>
        <authorList>
            <person name="Jiang K."/>
            <person name="Xue Y."/>
            <person name="Ma Y."/>
        </authorList>
    </citation>
    <scope>NUCLEOTIDE SEQUENCE [LARGE SCALE GENOMIC DNA]</scope>
    <source>
        <strain evidence="2 4">H3B36</strain>
    </source>
</reference>
<evidence type="ECO:0000313" key="2">
    <source>
        <dbReference type="EMBL" id="AKG74915.1"/>
    </source>
</evidence>
<dbReference type="Proteomes" id="UP000034029">
    <property type="component" value="Chromosome"/>
</dbReference>
<dbReference type="Proteomes" id="UP000183090">
    <property type="component" value="Unassembled WGS sequence"/>
</dbReference>
<dbReference type="AlphaFoldDB" id="A0A0F7D4V9"/>
<dbReference type="EMBL" id="CP011366">
    <property type="protein sequence ID" value="AKG74915.1"/>
    <property type="molecule type" value="Genomic_DNA"/>
</dbReference>
<dbReference type="CDD" id="cd02972">
    <property type="entry name" value="DsbA_family"/>
    <property type="match status" value="1"/>
</dbReference>
<dbReference type="RefSeq" id="WP_046791094.1">
    <property type="nucleotide sequence ID" value="NZ_CP011366.1"/>
</dbReference>
<evidence type="ECO:0000313" key="4">
    <source>
        <dbReference type="Proteomes" id="UP000034029"/>
    </source>
</evidence>
<accession>A0A0F7D4V9</accession>
<reference evidence="4" key="2">
    <citation type="submission" date="2015-04" db="EMBL/GenBank/DDBJ databases">
        <title>Complete genome sequence of Salinicoccus halodurans strain H3B36, isolated from the Qaidam basin of China.</title>
        <authorList>
            <person name="Ma Y."/>
            <person name="Jiang K."/>
            <person name="Xue Y."/>
        </authorList>
    </citation>
    <scope>NUCLEOTIDE SEQUENCE [LARGE SCALE GENOMIC DNA]</scope>
    <source>
        <strain evidence="4">H3B36</strain>
    </source>
</reference>
<evidence type="ECO:0000259" key="1">
    <source>
        <dbReference type="Pfam" id="PF13462"/>
    </source>
</evidence>
<name>A0A0F7D4V9_9STAP</name>
<dbReference type="Pfam" id="PF13462">
    <property type="entry name" value="Thioredoxin_4"/>
    <property type="match status" value="1"/>
</dbReference>
<dbReference type="EMBL" id="FOTB01000002">
    <property type="protein sequence ID" value="SFK68559.1"/>
    <property type="molecule type" value="Genomic_DNA"/>
</dbReference>
<dbReference type="InterPro" id="IPR036249">
    <property type="entry name" value="Thioredoxin-like_sf"/>
</dbReference>
<dbReference type="KEGG" id="shv:AAT16_12370"/>
<evidence type="ECO:0000313" key="5">
    <source>
        <dbReference type="Proteomes" id="UP000183090"/>
    </source>
</evidence>
<feature type="domain" description="Thioredoxin-like fold" evidence="1">
    <location>
        <begin position="7"/>
        <end position="151"/>
    </location>
</feature>
<gene>
    <name evidence="2" type="ORF">AAT16_12370</name>
    <name evidence="3" type="ORF">SAMN05216235_1158</name>
</gene>
<reference evidence="3 5" key="3">
    <citation type="submission" date="2016-10" db="EMBL/GenBank/DDBJ databases">
        <authorList>
            <person name="Varghese N."/>
            <person name="Submissions S."/>
        </authorList>
    </citation>
    <scope>NUCLEOTIDE SEQUENCE [LARGE SCALE GENOMIC DNA]</scope>
    <source>
        <strain evidence="3 5">CGMCC 1.6501</strain>
    </source>
</reference>